<dbReference type="EMBL" id="DSOK01000267">
    <property type="protein sequence ID" value="HEN15678.1"/>
    <property type="molecule type" value="Genomic_DNA"/>
</dbReference>
<protein>
    <submittedName>
        <fullName evidence="3">DUF11 domain-containing protein</fullName>
    </submittedName>
</protein>
<feature type="domain" description="DUF11" evidence="2">
    <location>
        <begin position="335"/>
        <end position="424"/>
    </location>
</feature>
<comment type="caution">
    <text evidence="3">The sequence shown here is derived from an EMBL/GenBank/DDBJ whole genome shotgun (WGS) entry which is preliminary data.</text>
</comment>
<gene>
    <name evidence="3" type="ORF">ENQ76_09460</name>
</gene>
<dbReference type="InterPro" id="IPR001434">
    <property type="entry name" value="OmcB-like_DUF11"/>
</dbReference>
<feature type="region of interest" description="Disordered" evidence="1">
    <location>
        <begin position="222"/>
        <end position="254"/>
    </location>
</feature>
<evidence type="ECO:0000313" key="3">
    <source>
        <dbReference type="EMBL" id="HEN15678.1"/>
    </source>
</evidence>
<dbReference type="Pfam" id="PF01345">
    <property type="entry name" value="DUF11"/>
    <property type="match status" value="1"/>
</dbReference>
<evidence type="ECO:0000259" key="2">
    <source>
        <dbReference type="Pfam" id="PF01345"/>
    </source>
</evidence>
<evidence type="ECO:0000256" key="1">
    <source>
        <dbReference type="SAM" id="MobiDB-lite"/>
    </source>
</evidence>
<reference evidence="3" key="1">
    <citation type="journal article" date="2020" name="mSystems">
        <title>Genome- and Community-Level Interaction Insights into Carbon Utilization and Element Cycling Functions of Hydrothermarchaeota in Hydrothermal Sediment.</title>
        <authorList>
            <person name="Zhou Z."/>
            <person name="Liu Y."/>
            <person name="Xu W."/>
            <person name="Pan J."/>
            <person name="Luo Z.H."/>
            <person name="Li M."/>
        </authorList>
    </citation>
    <scope>NUCLEOTIDE SEQUENCE [LARGE SCALE GENOMIC DNA]</scope>
    <source>
        <strain evidence="3">SpSt-339</strain>
    </source>
</reference>
<organism evidence="3">
    <name type="scientific">Schlesneria paludicola</name>
    <dbReference type="NCBI Taxonomy" id="360056"/>
    <lineage>
        <taxon>Bacteria</taxon>
        <taxon>Pseudomonadati</taxon>
        <taxon>Planctomycetota</taxon>
        <taxon>Planctomycetia</taxon>
        <taxon>Planctomycetales</taxon>
        <taxon>Planctomycetaceae</taxon>
        <taxon>Schlesneria</taxon>
    </lineage>
</organism>
<name>A0A7C2K0Y6_9PLAN</name>
<dbReference type="InterPro" id="IPR047589">
    <property type="entry name" value="DUF11_rpt"/>
</dbReference>
<sequence>MLLRLPQVLPLPRGLALTGCAALSLWCSACINPPVRGQVQLAPGELIPAEAARSDLGIVRLGSSAGRPVSDGAIQQVAYAQTVEPVCPPDAILSCPPDARLPVAGENPFAVGMPACDVACQPSPFHYPDEYLCDGGDRDLPVHYGIGERYGLDTEDTVAEFVDHRGQERVAKSNRVCVYAPRFASVRTVSLPYQEGTTQELAGVTNAHFGGEFRTQLAAQQGHRNATPGGMRMRSRASGLESERLPGDVSQRQRPQLHDKIQNTFQDLSFFQSGILEQADLARLNLGIHAALVWSREQYPVIQGKIESPTTGLAEISASVLTVIDDQKSDQPGQLRLVKTADRELAEIGDVITFTIRYDNLGPREIDAVRIVDNLTPRLEYVADSSTGQMLVEDNGEGSQVLTWVLPEPLQPGAGGVITFQARVK</sequence>
<dbReference type="AlphaFoldDB" id="A0A7C2K0Y6"/>
<proteinExistence type="predicted"/>
<dbReference type="NCBIfam" id="TIGR01451">
    <property type="entry name" value="B_ant_repeat"/>
    <property type="match status" value="1"/>
</dbReference>
<accession>A0A7C2K0Y6</accession>